<dbReference type="PANTHER" id="PTHR11206">
    <property type="entry name" value="MULTIDRUG RESISTANCE PROTEIN"/>
    <property type="match status" value="1"/>
</dbReference>
<reference evidence="3 4" key="1">
    <citation type="submission" date="2024-03" db="EMBL/GenBank/DDBJ databases">
        <authorList>
            <person name="Gkanogiannis A."/>
            <person name="Becerra Lopez-Lavalle L."/>
        </authorList>
    </citation>
    <scope>NUCLEOTIDE SEQUENCE [LARGE SCALE GENOMIC DNA]</scope>
</reference>
<feature type="transmembrane region" description="Helical" evidence="2">
    <location>
        <begin position="95"/>
        <end position="117"/>
    </location>
</feature>
<feature type="transmembrane region" description="Helical" evidence="2">
    <location>
        <begin position="123"/>
        <end position="145"/>
    </location>
</feature>
<keyword evidence="2" id="KW-0812">Transmembrane</keyword>
<evidence type="ECO:0000256" key="1">
    <source>
        <dbReference type="ARBA" id="ARBA00010199"/>
    </source>
</evidence>
<dbReference type="InterPro" id="IPR002528">
    <property type="entry name" value="MATE_fam"/>
</dbReference>
<feature type="transmembrane region" description="Helical" evidence="2">
    <location>
        <begin position="57"/>
        <end position="74"/>
    </location>
</feature>
<name>A0ABP0YZN2_9ROSI</name>
<feature type="transmembrane region" description="Helical" evidence="2">
    <location>
        <begin position="20"/>
        <end position="42"/>
    </location>
</feature>
<sequence length="169" mass="18461">MDSTRVSNELGARRPKGTILAGRVAMGMVATEGAIAAIIIIISRRLWGYCYSTDEVVVGYLSQILFLLAIVHIFDGIQSIFSGITRGCGRQKDGAFINLGAYYFVGIPMAIFLAFFQGIGGKGLWMGIMVAVFLQSLFLGILILCTNWDKEVDKAADRISRSMPENVLK</sequence>
<accession>A0ABP0YZN2</accession>
<proteinExistence type="inferred from homology"/>
<evidence type="ECO:0000256" key="2">
    <source>
        <dbReference type="SAM" id="Phobius"/>
    </source>
</evidence>
<keyword evidence="4" id="KW-1185">Reference proteome</keyword>
<evidence type="ECO:0000313" key="4">
    <source>
        <dbReference type="Proteomes" id="UP001642487"/>
    </source>
</evidence>
<gene>
    <name evidence="3" type="ORF">CITCOLO1_LOCUS18034</name>
</gene>
<evidence type="ECO:0000313" key="3">
    <source>
        <dbReference type="EMBL" id="CAK9325764.1"/>
    </source>
</evidence>
<keyword evidence="2" id="KW-0472">Membrane</keyword>
<dbReference type="Proteomes" id="UP001642487">
    <property type="component" value="Chromosome 7"/>
</dbReference>
<dbReference type="EMBL" id="OZ021741">
    <property type="protein sequence ID" value="CAK9325764.1"/>
    <property type="molecule type" value="Genomic_DNA"/>
</dbReference>
<dbReference type="Pfam" id="PF01554">
    <property type="entry name" value="MatE"/>
    <property type="match status" value="1"/>
</dbReference>
<keyword evidence="2" id="KW-1133">Transmembrane helix</keyword>
<protein>
    <submittedName>
        <fullName evidence="3">Uncharacterized protein</fullName>
    </submittedName>
</protein>
<comment type="similarity">
    <text evidence="1">Belongs to the multi antimicrobial extrusion (MATE) (TC 2.A.66.1) family.</text>
</comment>
<organism evidence="3 4">
    <name type="scientific">Citrullus colocynthis</name>
    <name type="common">colocynth</name>
    <dbReference type="NCBI Taxonomy" id="252529"/>
    <lineage>
        <taxon>Eukaryota</taxon>
        <taxon>Viridiplantae</taxon>
        <taxon>Streptophyta</taxon>
        <taxon>Embryophyta</taxon>
        <taxon>Tracheophyta</taxon>
        <taxon>Spermatophyta</taxon>
        <taxon>Magnoliopsida</taxon>
        <taxon>eudicotyledons</taxon>
        <taxon>Gunneridae</taxon>
        <taxon>Pentapetalae</taxon>
        <taxon>rosids</taxon>
        <taxon>fabids</taxon>
        <taxon>Cucurbitales</taxon>
        <taxon>Cucurbitaceae</taxon>
        <taxon>Benincaseae</taxon>
        <taxon>Citrullus</taxon>
    </lineage>
</organism>